<gene>
    <name evidence="3" type="ORF">C8A01DRAFT_36345</name>
</gene>
<name>A0AAN6PEW5_9PEZI</name>
<sequence length="206" mass="22150">MYIPRLGLPLSPAPATDSAVDAGTHARGSRPTWPRPVTHERSRDAHHREHTTPQTPPQVSTHLQSYATACKSQSPSQNRLDLESPSPQQQDPTGSARSQWKCKWKSKSTFKWKRDPAQDNLNTTIGVVVGVLLAVFLAGFVYFVWRYHASIRIRRRGGHGSSRRGGSSFKGSGSRSSTSRQGSHSSSQGPPVATVAGGGDAGEAGG</sequence>
<protein>
    <submittedName>
        <fullName evidence="3">Uncharacterized protein</fullName>
    </submittedName>
</protein>
<keyword evidence="2" id="KW-0812">Transmembrane</keyword>
<dbReference type="Proteomes" id="UP001303115">
    <property type="component" value="Unassembled WGS sequence"/>
</dbReference>
<feature type="compositionally biased region" description="Polar residues" evidence="1">
    <location>
        <begin position="57"/>
        <end position="98"/>
    </location>
</feature>
<reference evidence="4" key="1">
    <citation type="journal article" date="2023" name="Mol. Phylogenet. Evol.">
        <title>Genome-scale phylogeny and comparative genomics of the fungal order Sordariales.</title>
        <authorList>
            <person name="Hensen N."/>
            <person name="Bonometti L."/>
            <person name="Westerberg I."/>
            <person name="Brannstrom I.O."/>
            <person name="Guillou S."/>
            <person name="Cros-Aarteil S."/>
            <person name="Calhoun S."/>
            <person name="Haridas S."/>
            <person name="Kuo A."/>
            <person name="Mondo S."/>
            <person name="Pangilinan J."/>
            <person name="Riley R."/>
            <person name="LaButti K."/>
            <person name="Andreopoulos B."/>
            <person name="Lipzen A."/>
            <person name="Chen C."/>
            <person name="Yan M."/>
            <person name="Daum C."/>
            <person name="Ng V."/>
            <person name="Clum A."/>
            <person name="Steindorff A."/>
            <person name="Ohm R.A."/>
            <person name="Martin F."/>
            <person name="Silar P."/>
            <person name="Natvig D.O."/>
            <person name="Lalanne C."/>
            <person name="Gautier V."/>
            <person name="Ament-Velasquez S.L."/>
            <person name="Kruys A."/>
            <person name="Hutchinson M.I."/>
            <person name="Powell A.J."/>
            <person name="Barry K."/>
            <person name="Miller A.N."/>
            <person name="Grigoriev I.V."/>
            <person name="Debuchy R."/>
            <person name="Gladieux P."/>
            <person name="Hiltunen Thoren M."/>
            <person name="Johannesson H."/>
        </authorList>
    </citation>
    <scope>NUCLEOTIDE SEQUENCE [LARGE SCALE GENOMIC DNA]</scope>
    <source>
        <strain evidence="4">CBS 284.82</strain>
    </source>
</reference>
<comment type="caution">
    <text evidence="3">The sequence shown here is derived from an EMBL/GenBank/DDBJ whole genome shotgun (WGS) entry which is preliminary data.</text>
</comment>
<feature type="compositionally biased region" description="Low complexity" evidence="1">
    <location>
        <begin position="164"/>
        <end position="195"/>
    </location>
</feature>
<proteinExistence type="predicted"/>
<keyword evidence="4" id="KW-1185">Reference proteome</keyword>
<evidence type="ECO:0000256" key="2">
    <source>
        <dbReference type="SAM" id="Phobius"/>
    </source>
</evidence>
<feature type="compositionally biased region" description="Basic and acidic residues" evidence="1">
    <location>
        <begin position="37"/>
        <end position="51"/>
    </location>
</feature>
<evidence type="ECO:0000256" key="1">
    <source>
        <dbReference type="SAM" id="MobiDB-lite"/>
    </source>
</evidence>
<dbReference type="AlphaFoldDB" id="A0AAN6PEW5"/>
<accession>A0AAN6PEW5</accession>
<feature type="compositionally biased region" description="Gly residues" evidence="1">
    <location>
        <begin position="196"/>
        <end position="206"/>
    </location>
</feature>
<evidence type="ECO:0000313" key="4">
    <source>
        <dbReference type="Proteomes" id="UP001303115"/>
    </source>
</evidence>
<feature type="transmembrane region" description="Helical" evidence="2">
    <location>
        <begin position="125"/>
        <end position="145"/>
    </location>
</feature>
<keyword evidence="2" id="KW-0472">Membrane</keyword>
<dbReference type="EMBL" id="MU854395">
    <property type="protein sequence ID" value="KAK4039641.1"/>
    <property type="molecule type" value="Genomic_DNA"/>
</dbReference>
<feature type="region of interest" description="Disordered" evidence="1">
    <location>
        <begin position="154"/>
        <end position="206"/>
    </location>
</feature>
<feature type="region of interest" description="Disordered" evidence="1">
    <location>
        <begin position="1"/>
        <end position="102"/>
    </location>
</feature>
<keyword evidence="2" id="KW-1133">Transmembrane helix</keyword>
<organism evidence="3 4">
    <name type="scientific">Parachaetomium inaequale</name>
    <dbReference type="NCBI Taxonomy" id="2588326"/>
    <lineage>
        <taxon>Eukaryota</taxon>
        <taxon>Fungi</taxon>
        <taxon>Dikarya</taxon>
        <taxon>Ascomycota</taxon>
        <taxon>Pezizomycotina</taxon>
        <taxon>Sordariomycetes</taxon>
        <taxon>Sordariomycetidae</taxon>
        <taxon>Sordariales</taxon>
        <taxon>Chaetomiaceae</taxon>
        <taxon>Parachaetomium</taxon>
    </lineage>
</organism>
<evidence type="ECO:0000313" key="3">
    <source>
        <dbReference type="EMBL" id="KAK4039641.1"/>
    </source>
</evidence>